<sequence length="284" mass="33334">MEKVNKEINRVIKEKILEMDDYYHDDTVIMVKYLNRNNLQIDNKGINSYVDYLKGIHDGKQYAAQTVNKRLALIKNRIKFIQKKYPKEAEIILSEYKGFEKLEYIRINSFAIDKDRIISNKDYEKLINSADIRLSLIMETLYITGIRINEFRNILVSNCRKRKDHIDVRILGKKNKERIVFLSFELYNRIIREFKGSTYLFEHNGSQYSNRATTIRIANLSERVIGSHHTAHDFRHSTATKLLKKYTLASVAKYLGHSDPSICARIYDNNVLSFSEVNKVVGKK</sequence>
<dbReference type="Gene3D" id="1.10.443.10">
    <property type="entry name" value="Intergrase catalytic core"/>
    <property type="match status" value="1"/>
</dbReference>
<dbReference type="Pfam" id="PF00589">
    <property type="entry name" value="Phage_integrase"/>
    <property type="match status" value="1"/>
</dbReference>
<dbReference type="InterPro" id="IPR013762">
    <property type="entry name" value="Integrase-like_cat_sf"/>
</dbReference>
<dbReference type="InterPro" id="IPR002104">
    <property type="entry name" value="Integrase_catalytic"/>
</dbReference>
<dbReference type="AlphaFoldDB" id="A0A0F9KI44"/>
<reference evidence="4" key="1">
    <citation type="journal article" date="2015" name="Nature">
        <title>Complex archaea that bridge the gap between prokaryotes and eukaryotes.</title>
        <authorList>
            <person name="Spang A."/>
            <person name="Saw J.H."/>
            <person name="Jorgensen S.L."/>
            <person name="Zaremba-Niedzwiedzka K."/>
            <person name="Martijn J."/>
            <person name="Lind A.E."/>
            <person name="van Eijk R."/>
            <person name="Schleper C."/>
            <person name="Guy L."/>
            <person name="Ettema T.J."/>
        </authorList>
    </citation>
    <scope>NUCLEOTIDE SEQUENCE</scope>
</reference>
<dbReference type="CDD" id="cd00397">
    <property type="entry name" value="DNA_BRE_C"/>
    <property type="match status" value="1"/>
</dbReference>
<evidence type="ECO:0000313" key="4">
    <source>
        <dbReference type="EMBL" id="KKM74396.1"/>
    </source>
</evidence>
<keyword evidence="2" id="KW-0233">DNA recombination</keyword>
<accession>A0A0F9KI44</accession>
<dbReference type="SUPFAM" id="SSF56349">
    <property type="entry name" value="DNA breaking-rejoining enzymes"/>
    <property type="match status" value="1"/>
</dbReference>
<evidence type="ECO:0000256" key="2">
    <source>
        <dbReference type="ARBA" id="ARBA00023172"/>
    </source>
</evidence>
<dbReference type="EMBL" id="LAZR01009147">
    <property type="protein sequence ID" value="KKM74396.1"/>
    <property type="molecule type" value="Genomic_DNA"/>
</dbReference>
<dbReference type="GO" id="GO:0015074">
    <property type="term" value="P:DNA integration"/>
    <property type="evidence" value="ECO:0007669"/>
    <property type="project" value="InterPro"/>
</dbReference>
<organism evidence="4">
    <name type="scientific">marine sediment metagenome</name>
    <dbReference type="NCBI Taxonomy" id="412755"/>
    <lineage>
        <taxon>unclassified sequences</taxon>
        <taxon>metagenomes</taxon>
        <taxon>ecological metagenomes</taxon>
    </lineage>
</organism>
<evidence type="ECO:0000256" key="1">
    <source>
        <dbReference type="ARBA" id="ARBA00023125"/>
    </source>
</evidence>
<name>A0A0F9KI44_9ZZZZ</name>
<proteinExistence type="predicted"/>
<dbReference type="GO" id="GO:0006310">
    <property type="term" value="P:DNA recombination"/>
    <property type="evidence" value="ECO:0007669"/>
    <property type="project" value="UniProtKB-KW"/>
</dbReference>
<dbReference type="InterPro" id="IPR011010">
    <property type="entry name" value="DNA_brk_join_enz"/>
</dbReference>
<dbReference type="PANTHER" id="PTHR30349:SF41">
    <property type="entry name" value="INTEGRASE_RECOMBINASE PROTEIN MJ0367-RELATED"/>
    <property type="match status" value="1"/>
</dbReference>
<evidence type="ECO:0000259" key="3">
    <source>
        <dbReference type="PROSITE" id="PS51898"/>
    </source>
</evidence>
<dbReference type="InterPro" id="IPR050090">
    <property type="entry name" value="Tyrosine_recombinase_XerCD"/>
</dbReference>
<protein>
    <recommendedName>
        <fullName evidence="3">Tyr recombinase domain-containing protein</fullName>
    </recommendedName>
</protein>
<dbReference type="PROSITE" id="PS51898">
    <property type="entry name" value="TYR_RECOMBINASE"/>
    <property type="match status" value="1"/>
</dbReference>
<comment type="caution">
    <text evidence="4">The sequence shown here is derived from an EMBL/GenBank/DDBJ whole genome shotgun (WGS) entry which is preliminary data.</text>
</comment>
<dbReference type="GO" id="GO:0003677">
    <property type="term" value="F:DNA binding"/>
    <property type="evidence" value="ECO:0007669"/>
    <property type="project" value="UniProtKB-KW"/>
</dbReference>
<keyword evidence="1" id="KW-0238">DNA-binding</keyword>
<gene>
    <name evidence="4" type="ORF">LCGC14_1400750</name>
</gene>
<feature type="domain" description="Tyr recombinase" evidence="3">
    <location>
        <begin position="113"/>
        <end position="282"/>
    </location>
</feature>
<dbReference type="PANTHER" id="PTHR30349">
    <property type="entry name" value="PHAGE INTEGRASE-RELATED"/>
    <property type="match status" value="1"/>
</dbReference>